<dbReference type="GO" id="GO:0005730">
    <property type="term" value="C:nucleolus"/>
    <property type="evidence" value="ECO:0007669"/>
    <property type="project" value="UniProtKB-SubCell"/>
</dbReference>
<evidence type="ECO:0000256" key="1">
    <source>
        <dbReference type="ARBA" id="ARBA00004604"/>
    </source>
</evidence>
<feature type="region of interest" description="Disordered" evidence="2">
    <location>
        <begin position="285"/>
        <end position="310"/>
    </location>
</feature>
<organism evidence="7 8">
    <name type="scientific">Fragilariopsis cylindrus CCMP1102</name>
    <dbReference type="NCBI Taxonomy" id="635003"/>
    <lineage>
        <taxon>Eukaryota</taxon>
        <taxon>Sar</taxon>
        <taxon>Stramenopiles</taxon>
        <taxon>Ochrophyta</taxon>
        <taxon>Bacillariophyta</taxon>
        <taxon>Bacillariophyceae</taxon>
        <taxon>Bacillariophycidae</taxon>
        <taxon>Bacillariales</taxon>
        <taxon>Bacillariaceae</taxon>
        <taxon>Fragilariopsis</taxon>
    </lineage>
</organism>
<dbReference type="KEGG" id="fcy:FRACYDRAFT_236549"/>
<dbReference type="Pfam" id="PF00538">
    <property type="entry name" value="Linker_histone"/>
    <property type="match status" value="1"/>
</dbReference>
<dbReference type="InterPro" id="IPR036388">
    <property type="entry name" value="WH-like_DNA-bd_sf"/>
</dbReference>
<evidence type="ECO:0000259" key="5">
    <source>
        <dbReference type="PROSITE" id="PS51294"/>
    </source>
</evidence>
<sequence>MACQAGEEYRIEFVIHVRVKQKHLSSYNNNEIMTKTMAEIPTDEVGDIGRRYPSRVSRRHIHKEDEDEDEDEDEEEEEDDEEEEEDNSNSKSQLKPYEKKSLRDQKRQAKGQIRTGTWTKEENMAFLHGVRTCGKGNWSIIAENFIPTRTTRQVKSKAHTELKLHGKNSGNYSELDEYLKEHPDFLKNMKTESDAVTARDQERQAKGQIRTGTWTKEENMAFLYGVRICGKGNWSIIAENFIPTRTTRQVKCKGQTESKYGRNSGNYSELDEYLKEHPDSWRNMKTESDAVTATSLSSKTKSKTKMSKSTTTKTSTSTVIGKIIYAIRQLNEPGLKGSSRQSILKYIKSEFNNYDHTTALKTAFKKAATGVDKILIQNGQSFRVIGDPIIESEQQTKSTTRTKMNKKISNHKISTQAKISSQKSSKKQNKNKENGVTGAGGVGDDGTTITGASVVDGDGDEDVFYDAVQELNE</sequence>
<dbReference type="GO" id="GO:0006334">
    <property type="term" value="P:nucleosome assembly"/>
    <property type="evidence" value="ECO:0007669"/>
    <property type="project" value="InterPro"/>
</dbReference>
<dbReference type="InterPro" id="IPR017884">
    <property type="entry name" value="SANT_dom"/>
</dbReference>
<dbReference type="CDD" id="cd00167">
    <property type="entry name" value="SANT"/>
    <property type="match status" value="2"/>
</dbReference>
<dbReference type="SMART" id="SM00717">
    <property type="entry name" value="SANT"/>
    <property type="match status" value="2"/>
</dbReference>
<dbReference type="PANTHER" id="PTHR44042">
    <property type="entry name" value="DUPLICATED HOMEODOMAIN-LIKE SUPERFAMILY PROTEIN-RELATED"/>
    <property type="match status" value="1"/>
</dbReference>
<dbReference type="GO" id="GO:0000786">
    <property type="term" value="C:nucleosome"/>
    <property type="evidence" value="ECO:0007669"/>
    <property type="project" value="InterPro"/>
</dbReference>
<dbReference type="PROSITE" id="PS51293">
    <property type="entry name" value="SANT"/>
    <property type="match status" value="1"/>
</dbReference>
<dbReference type="InterPro" id="IPR036390">
    <property type="entry name" value="WH_DNA-bd_sf"/>
</dbReference>
<dbReference type="Proteomes" id="UP000095751">
    <property type="component" value="Unassembled WGS sequence"/>
</dbReference>
<feature type="compositionally biased region" description="Polar residues" evidence="2">
    <location>
        <begin position="393"/>
        <end position="402"/>
    </location>
</feature>
<evidence type="ECO:0000313" key="7">
    <source>
        <dbReference type="EMBL" id="OEU18273.1"/>
    </source>
</evidence>
<evidence type="ECO:0000259" key="6">
    <source>
        <dbReference type="PROSITE" id="PS51504"/>
    </source>
</evidence>
<dbReference type="GO" id="GO:0043565">
    <property type="term" value="F:sequence-specific DNA binding"/>
    <property type="evidence" value="ECO:0007669"/>
    <property type="project" value="UniProtKB-ARBA"/>
</dbReference>
<reference evidence="7 8" key="1">
    <citation type="submission" date="2016-09" db="EMBL/GenBank/DDBJ databases">
        <title>Extensive genetic diversity and differential bi-allelic expression allows diatom success in the polar Southern Ocean.</title>
        <authorList>
            <consortium name="DOE Joint Genome Institute"/>
            <person name="Mock T."/>
            <person name="Otillar R.P."/>
            <person name="Strauss J."/>
            <person name="Dupont C."/>
            <person name="Frickenhaus S."/>
            <person name="Maumus F."/>
            <person name="Mcmullan M."/>
            <person name="Sanges R."/>
            <person name="Schmutz J."/>
            <person name="Toseland A."/>
            <person name="Valas R."/>
            <person name="Veluchamy A."/>
            <person name="Ward B.J."/>
            <person name="Allen A."/>
            <person name="Barry K."/>
            <person name="Falciatore A."/>
            <person name="Ferrante M."/>
            <person name="Fortunato A.E."/>
            <person name="Gloeckner G."/>
            <person name="Gruber A."/>
            <person name="Hipkin R."/>
            <person name="Janech M."/>
            <person name="Kroth P."/>
            <person name="Leese F."/>
            <person name="Lindquist E."/>
            <person name="Lyon B.R."/>
            <person name="Martin J."/>
            <person name="Mayer C."/>
            <person name="Parker M."/>
            <person name="Quesneville H."/>
            <person name="Raymond J."/>
            <person name="Uhlig C."/>
            <person name="Valentin K.U."/>
            <person name="Worden A.Z."/>
            <person name="Armbrust E.V."/>
            <person name="Bowler C."/>
            <person name="Green B."/>
            <person name="Moulton V."/>
            <person name="Van Oosterhout C."/>
            <person name="Grigoriev I."/>
        </authorList>
    </citation>
    <scope>NUCLEOTIDE SEQUENCE [LARGE SCALE GENOMIC DNA]</scope>
    <source>
        <strain evidence="7 8">CCMP1102</strain>
    </source>
</reference>
<feature type="domain" description="Myb-like" evidence="3">
    <location>
        <begin position="110"/>
        <end position="162"/>
    </location>
</feature>
<proteinExistence type="predicted"/>
<feature type="region of interest" description="Disordered" evidence="2">
    <location>
        <begin position="393"/>
        <end position="460"/>
    </location>
</feature>
<evidence type="ECO:0000256" key="2">
    <source>
        <dbReference type="SAM" id="MobiDB-lite"/>
    </source>
</evidence>
<keyword evidence="8" id="KW-1185">Reference proteome</keyword>
<dbReference type="EMBL" id="KV784356">
    <property type="protein sequence ID" value="OEU18273.1"/>
    <property type="molecule type" value="Genomic_DNA"/>
</dbReference>
<dbReference type="PROSITE" id="PS50090">
    <property type="entry name" value="MYB_LIKE"/>
    <property type="match status" value="2"/>
</dbReference>
<evidence type="ECO:0000259" key="3">
    <source>
        <dbReference type="PROSITE" id="PS50090"/>
    </source>
</evidence>
<dbReference type="PROSITE" id="PS51294">
    <property type="entry name" value="HTH_MYB"/>
    <property type="match status" value="1"/>
</dbReference>
<feature type="compositionally biased region" description="Acidic residues" evidence="2">
    <location>
        <begin position="65"/>
        <end position="87"/>
    </location>
</feature>
<feature type="domain" description="H15" evidence="6">
    <location>
        <begin position="312"/>
        <end position="386"/>
    </location>
</feature>
<feature type="domain" description="Myb-like" evidence="3">
    <location>
        <begin position="206"/>
        <end position="251"/>
    </location>
</feature>
<dbReference type="InterPro" id="IPR009057">
    <property type="entry name" value="Homeodomain-like_sf"/>
</dbReference>
<comment type="subcellular location">
    <subcellularLocation>
        <location evidence="1">Nucleus</location>
        <location evidence="1">Nucleolus</location>
    </subcellularLocation>
</comment>
<feature type="region of interest" description="Disordered" evidence="2">
    <location>
        <begin position="57"/>
        <end position="116"/>
    </location>
</feature>
<accession>A0A1E7FKF2</accession>
<gene>
    <name evidence="7" type="ORF">FRACYDRAFT_236549</name>
</gene>
<feature type="domain" description="HTH myb-type" evidence="5">
    <location>
        <begin position="113"/>
        <end position="166"/>
    </location>
</feature>
<dbReference type="GO" id="GO:0003690">
    <property type="term" value="F:double-stranded DNA binding"/>
    <property type="evidence" value="ECO:0007669"/>
    <property type="project" value="UniProtKB-ARBA"/>
</dbReference>
<dbReference type="Pfam" id="PF00249">
    <property type="entry name" value="Myb_DNA-binding"/>
    <property type="match status" value="2"/>
</dbReference>
<feature type="domain" description="SANT" evidence="4">
    <location>
        <begin position="113"/>
        <end position="167"/>
    </location>
</feature>
<dbReference type="PROSITE" id="PS51504">
    <property type="entry name" value="H15"/>
    <property type="match status" value="1"/>
</dbReference>
<dbReference type="InParanoid" id="A0A1E7FKF2"/>
<name>A0A1E7FKF2_9STRA</name>
<dbReference type="SUPFAM" id="SSF46785">
    <property type="entry name" value="Winged helix' DNA-binding domain"/>
    <property type="match status" value="1"/>
</dbReference>
<dbReference type="InterPro" id="IPR017930">
    <property type="entry name" value="Myb_dom"/>
</dbReference>
<dbReference type="InterPro" id="IPR005818">
    <property type="entry name" value="Histone_H1/H5_H15"/>
</dbReference>
<protein>
    <recommendedName>
        <fullName evidence="9">Myb-like domain-containing protein</fullName>
    </recommendedName>
</protein>
<feature type="compositionally biased region" description="Basic and acidic residues" evidence="2">
    <location>
        <begin position="96"/>
        <end position="107"/>
    </location>
</feature>
<evidence type="ECO:0008006" key="9">
    <source>
        <dbReference type="Google" id="ProtNLM"/>
    </source>
</evidence>
<dbReference type="InterPro" id="IPR001005">
    <property type="entry name" value="SANT/Myb"/>
</dbReference>
<dbReference type="Gene3D" id="1.10.10.10">
    <property type="entry name" value="Winged helix-like DNA-binding domain superfamily/Winged helix DNA-binding domain"/>
    <property type="match status" value="1"/>
</dbReference>
<dbReference type="Gene3D" id="1.10.10.60">
    <property type="entry name" value="Homeodomain-like"/>
    <property type="match status" value="2"/>
</dbReference>
<dbReference type="SMART" id="SM00526">
    <property type="entry name" value="H15"/>
    <property type="match status" value="1"/>
</dbReference>
<evidence type="ECO:0000313" key="8">
    <source>
        <dbReference type="Proteomes" id="UP000095751"/>
    </source>
</evidence>
<dbReference type="OrthoDB" id="118550at2759"/>
<feature type="compositionally biased region" description="Low complexity" evidence="2">
    <location>
        <begin position="412"/>
        <end position="423"/>
    </location>
</feature>
<dbReference type="SUPFAM" id="SSF46689">
    <property type="entry name" value="Homeodomain-like"/>
    <property type="match status" value="2"/>
</dbReference>
<dbReference type="PANTHER" id="PTHR44042:SF67">
    <property type="entry name" value="MYB-LIKE PROTEIN I"/>
    <property type="match status" value="1"/>
</dbReference>
<dbReference type="AlphaFoldDB" id="A0A1E7FKF2"/>
<evidence type="ECO:0000259" key="4">
    <source>
        <dbReference type="PROSITE" id="PS51293"/>
    </source>
</evidence>